<dbReference type="Pfam" id="PF03636">
    <property type="entry name" value="Glyco_hydro_65N"/>
    <property type="match status" value="1"/>
</dbReference>
<dbReference type="PANTHER" id="PTHR11051:SF8">
    <property type="entry name" value="PROTEIN-GLUCOSYLGALACTOSYLHYDROXYLYSINE GLUCOSIDASE"/>
    <property type="match status" value="1"/>
</dbReference>
<evidence type="ECO:0000259" key="10">
    <source>
        <dbReference type="Pfam" id="PF03632"/>
    </source>
</evidence>
<dbReference type="EMBL" id="AZHE01000046">
    <property type="protein sequence ID" value="KHN93954.1"/>
    <property type="molecule type" value="Genomic_DNA"/>
</dbReference>
<dbReference type="FunFam" id="1.50.10.10:FF:000032">
    <property type="entry name" value="Vacuolar acid trehalase"/>
    <property type="match status" value="1"/>
</dbReference>
<proteinExistence type="inferred from homology"/>
<dbReference type="InterPro" id="IPR012341">
    <property type="entry name" value="6hp_glycosidase-like_sf"/>
</dbReference>
<evidence type="ECO:0000256" key="5">
    <source>
        <dbReference type="ARBA" id="ARBA00022801"/>
    </source>
</evidence>
<evidence type="ECO:0000256" key="6">
    <source>
        <dbReference type="ARBA" id="ARBA00023180"/>
    </source>
</evidence>
<evidence type="ECO:0000313" key="14">
    <source>
        <dbReference type="Proteomes" id="UP000030816"/>
    </source>
</evidence>
<dbReference type="GO" id="GO:0004555">
    <property type="term" value="F:alpha,alpha-trehalase activity"/>
    <property type="evidence" value="ECO:0007669"/>
    <property type="project" value="UniProtKB-EC"/>
</dbReference>
<comment type="similarity">
    <text evidence="2">Belongs to the glycosyl hydrolase 65 family.</text>
</comment>
<evidence type="ECO:0000256" key="2">
    <source>
        <dbReference type="ARBA" id="ARBA00006768"/>
    </source>
</evidence>
<evidence type="ECO:0000256" key="4">
    <source>
        <dbReference type="ARBA" id="ARBA00022729"/>
    </source>
</evidence>
<dbReference type="InterPro" id="IPR005194">
    <property type="entry name" value="Glyco_hydro_65_C"/>
</dbReference>
<feature type="domain" description="Glycoside hydrolase family 65 central catalytic" evidence="10">
    <location>
        <begin position="442"/>
        <end position="628"/>
    </location>
</feature>
<dbReference type="Gene3D" id="2.70.98.40">
    <property type="entry name" value="Glycoside hydrolase, family 65, N-terminal domain"/>
    <property type="match status" value="1"/>
</dbReference>
<dbReference type="Pfam" id="PF03633">
    <property type="entry name" value="Glyco_hydro_65C"/>
    <property type="match status" value="1"/>
</dbReference>
<comment type="catalytic activity">
    <reaction evidence="1">
        <text>alpha,alpha-trehalose + H2O = alpha-D-glucose + beta-D-glucose</text>
        <dbReference type="Rhea" id="RHEA:32675"/>
        <dbReference type="ChEBI" id="CHEBI:15377"/>
        <dbReference type="ChEBI" id="CHEBI:15903"/>
        <dbReference type="ChEBI" id="CHEBI:16551"/>
        <dbReference type="ChEBI" id="CHEBI:17925"/>
        <dbReference type="EC" id="3.2.1.28"/>
    </reaction>
</comment>
<evidence type="ECO:0000313" key="13">
    <source>
        <dbReference type="EMBL" id="KHN93954.1"/>
    </source>
</evidence>
<dbReference type="InterPro" id="IPR008928">
    <property type="entry name" value="6-hairpin_glycosidase_sf"/>
</dbReference>
<dbReference type="GO" id="GO:0009277">
    <property type="term" value="C:fungal-type cell wall"/>
    <property type="evidence" value="ECO:0007669"/>
    <property type="project" value="TreeGrafter"/>
</dbReference>
<dbReference type="EC" id="3.2.1.28" evidence="3"/>
<sequence length="1078" mass="115705">MTSDTARQPSKAAVVVAATLSLGRVAQAVANPDRVARCLARYKYSGLDGGRHRTWAYEYETDFPGVTWDDADWLLSTTTLEQGRFQSRGSVANGYLGISVASVGPFFELDSDDKGGDVINGWPLFSRRQSFATVAGFWNAQPDTNGTNFGWLLQYGHESVISGLPHWSGLVLDLGGGVYLDSTVDGTTITNFRSTYDFKAGVLSWSYTWSPSGGNRGSYDIRYLMFAHKLHINQAVVDLEIVPSVDANATVVNVLDGYSAVRTDFVQSGEDAGAIYSAVRPTGIANVTAYIYANLTGSDHVGLGGKTLVADKPYVRSNDSSIAQAVPVRFSAGKAVRVTKYVGAASGDAFDDPRDVARRAASSASSRGFDKSLRSHVEEWNDVMPDDSVDSYADPGNGTLPRDSYIIDSAIVSVANTYYLLQSTVGPNAQDLVGDAPVNVDSIPVGGLVSDSYAGLIFWDADLFMQPGLVASHPRSAERITNYRVSKYGQAKANAQTSHAGSQNKTVFSKDAAAFPWTSGRFGNCTATGPCWDYQYHLNGDVGISFVNQLVATGDTAYFKNTLFPVYDSIATFFSNLLAPNGTSWTVKNMTDPDEYANHVDAGGYTMPLIAETLQTANTFRAQFGQERNATWDSMAANVLFLRENDVTLEFTTMNGSAVVKQADVILDTFPLSYTANYTAQESLSDLDYSPDGPAMTWAFFSIIANDISPSGCSAYTYSQYSYKPYARAPFYQLSEQLIDNATTNGGTHPAFPFLTGHGGANQVGIFGYLGLRLLPDDALHINPNLPPQISHLTYRTFYWRGWPLSASSNATHTTVRRARHVRPLASADPRFANKTIAVHVGAEGSASTHDLPPDGTAVVPNRNIGRVNTTPGNLLQCKSAASPDRYRPGQFPIAANDGATSTKWQPWYAANLSSVTVMLAPDDVGAMVSRLHFNWAQAPPVNATVVFHNSTLGSLEGVDPAAATTESTANYTVVAHLAGVELSKPYSAQSTNLDVIAIPVGNTTNVTLSEPVPAARYATLLITGNQALGRVDIDAKNGTGATVAEWAVIVDAGQSGPAKPPSGLGWRRGAMLRGKRF</sequence>
<dbReference type="FunFam" id="2.70.98.40:FF:000004">
    <property type="entry name" value="Alpha,alpha-trehalose glucohydrolase TreA/Ath1"/>
    <property type="match status" value="1"/>
</dbReference>
<dbReference type="GO" id="GO:0030246">
    <property type="term" value="F:carbohydrate binding"/>
    <property type="evidence" value="ECO:0007669"/>
    <property type="project" value="InterPro"/>
</dbReference>
<dbReference type="RefSeq" id="XP_040675020.1">
    <property type="nucleotide sequence ID" value="XM_040827007.1"/>
</dbReference>
<dbReference type="OrthoDB" id="200349at2759"/>
<evidence type="ECO:0000256" key="9">
    <source>
        <dbReference type="ARBA" id="ARBA00031637"/>
    </source>
</evidence>
<dbReference type="GO" id="GO:0005993">
    <property type="term" value="P:trehalose catabolic process"/>
    <property type="evidence" value="ECO:0007669"/>
    <property type="project" value="TreeGrafter"/>
</dbReference>
<dbReference type="SUPFAM" id="SSF48208">
    <property type="entry name" value="Six-hairpin glycosidases"/>
    <property type="match status" value="1"/>
</dbReference>
<evidence type="ECO:0000256" key="3">
    <source>
        <dbReference type="ARBA" id="ARBA00012757"/>
    </source>
</evidence>
<keyword evidence="14" id="KW-1185">Reference proteome</keyword>
<dbReference type="Gene3D" id="2.60.420.10">
    <property type="entry name" value="Maltose phosphorylase, domain 3"/>
    <property type="match status" value="1"/>
</dbReference>
<evidence type="ECO:0000256" key="8">
    <source>
        <dbReference type="ARBA" id="ARBA00030473"/>
    </source>
</evidence>
<dbReference type="InterPro" id="IPR037018">
    <property type="entry name" value="GH65_N"/>
</dbReference>
<feature type="domain" description="Glycoside hydrolase family 65 N-terminal" evidence="12">
    <location>
        <begin position="81"/>
        <end position="346"/>
    </location>
</feature>
<protein>
    <recommendedName>
        <fullName evidence="3">alpha,alpha-trehalase</fullName>
        <ecNumber evidence="3">3.2.1.28</ecNumber>
    </recommendedName>
    <alternativeName>
        <fullName evidence="8">Alpha,alpha-trehalase</fullName>
    </alternativeName>
    <alternativeName>
        <fullName evidence="9">Alpha,alpha-trehalose glucohydrolase</fullName>
    </alternativeName>
</protein>
<dbReference type="GeneID" id="63742664"/>
<keyword evidence="5" id="KW-0378">Hydrolase</keyword>
<dbReference type="SUPFAM" id="SSF74650">
    <property type="entry name" value="Galactose mutarotase-like"/>
    <property type="match status" value="1"/>
</dbReference>
<keyword evidence="6" id="KW-0325">Glycoprotein</keyword>
<dbReference type="Gene3D" id="1.50.10.10">
    <property type="match status" value="1"/>
</dbReference>
<evidence type="ECO:0000259" key="11">
    <source>
        <dbReference type="Pfam" id="PF03633"/>
    </source>
</evidence>
<dbReference type="Pfam" id="PF03632">
    <property type="entry name" value="Glyco_hydro_65m"/>
    <property type="match status" value="1"/>
</dbReference>
<organism evidence="13 14">
    <name type="scientific">Metarhizium album (strain ARSEF 1941)</name>
    <dbReference type="NCBI Taxonomy" id="1081103"/>
    <lineage>
        <taxon>Eukaryota</taxon>
        <taxon>Fungi</taxon>
        <taxon>Dikarya</taxon>
        <taxon>Ascomycota</taxon>
        <taxon>Pezizomycotina</taxon>
        <taxon>Sordariomycetes</taxon>
        <taxon>Hypocreomycetidae</taxon>
        <taxon>Hypocreales</taxon>
        <taxon>Clavicipitaceae</taxon>
        <taxon>Metarhizium</taxon>
    </lineage>
</organism>
<dbReference type="InterPro" id="IPR005196">
    <property type="entry name" value="Glyco_hydro_65_N"/>
</dbReference>
<reference evidence="13 14" key="1">
    <citation type="journal article" date="2014" name="Proc. Natl. Acad. Sci. U.S.A.">
        <title>Trajectory and genomic determinants of fungal-pathogen speciation and host adaptation.</title>
        <authorList>
            <person name="Hu X."/>
            <person name="Xiao G."/>
            <person name="Zheng P."/>
            <person name="Shang Y."/>
            <person name="Su Y."/>
            <person name="Zhang X."/>
            <person name="Liu X."/>
            <person name="Zhan S."/>
            <person name="St Leger R.J."/>
            <person name="Wang C."/>
        </authorList>
    </citation>
    <scope>NUCLEOTIDE SEQUENCE [LARGE SCALE GENOMIC DNA]</scope>
    <source>
        <strain evidence="13 14">ARSEF 1941</strain>
    </source>
</reference>
<evidence type="ECO:0000259" key="12">
    <source>
        <dbReference type="Pfam" id="PF03636"/>
    </source>
</evidence>
<keyword evidence="7" id="KW-0326">Glycosidase</keyword>
<dbReference type="InterPro" id="IPR011013">
    <property type="entry name" value="Gal_mutarotase_sf_dom"/>
</dbReference>
<comment type="caution">
    <text evidence="13">The sequence shown here is derived from an EMBL/GenBank/DDBJ whole genome shotgun (WGS) entry which is preliminary data.</text>
</comment>
<feature type="domain" description="Glycoside hydrolase family 65 C-terminal" evidence="11">
    <location>
        <begin position="776"/>
        <end position="818"/>
    </location>
</feature>
<name>A0A0B2WJR9_METAS</name>
<dbReference type="PANTHER" id="PTHR11051">
    <property type="entry name" value="GLYCOSYL HYDROLASE-RELATED"/>
    <property type="match status" value="1"/>
</dbReference>
<gene>
    <name evidence="13" type="ORF">MAM_08209</name>
</gene>
<evidence type="ECO:0000256" key="7">
    <source>
        <dbReference type="ARBA" id="ARBA00023295"/>
    </source>
</evidence>
<dbReference type="AlphaFoldDB" id="A0A0B2WJR9"/>
<evidence type="ECO:0000256" key="1">
    <source>
        <dbReference type="ARBA" id="ARBA00001576"/>
    </source>
</evidence>
<accession>A0A0B2WJR9</accession>
<keyword evidence="4" id="KW-0732">Signal</keyword>
<dbReference type="Proteomes" id="UP000030816">
    <property type="component" value="Unassembled WGS sequence"/>
</dbReference>
<dbReference type="InterPro" id="IPR005195">
    <property type="entry name" value="Glyco_hydro_65_M"/>
</dbReference>
<dbReference type="HOGENOM" id="CLU_006285_4_0_1"/>
<dbReference type="STRING" id="1081103.A0A0B2WJR9"/>